<keyword evidence="1" id="KW-0597">Phosphoprotein</keyword>
<dbReference type="PROSITE" id="PS50110">
    <property type="entry name" value="RESPONSE_REGULATORY"/>
    <property type="match status" value="1"/>
</dbReference>
<dbReference type="InterPro" id="IPR001789">
    <property type="entry name" value="Sig_transdc_resp-reg_receiver"/>
</dbReference>
<comment type="caution">
    <text evidence="4">The sequence shown here is derived from an EMBL/GenBank/DDBJ whole genome shotgun (WGS) entry which is preliminary data.</text>
</comment>
<keyword evidence="4" id="KW-0808">Transferase</keyword>
<dbReference type="PANTHER" id="PTHR46663">
    <property type="entry name" value="DIGUANYLATE CYCLASE DGCT-RELATED"/>
    <property type="match status" value="1"/>
</dbReference>
<protein>
    <submittedName>
        <fullName evidence="4">Diguanylate cyclase</fullName>
        <ecNumber evidence="4">2.7.7.65</ecNumber>
    </submittedName>
</protein>
<evidence type="ECO:0000259" key="3">
    <source>
        <dbReference type="PROSITE" id="PS50887"/>
    </source>
</evidence>
<dbReference type="InterPro" id="IPR043128">
    <property type="entry name" value="Rev_trsase/Diguanyl_cyclase"/>
</dbReference>
<dbReference type="NCBIfam" id="TIGR00254">
    <property type="entry name" value="GGDEF"/>
    <property type="match status" value="1"/>
</dbReference>
<dbReference type="Gene3D" id="3.30.70.270">
    <property type="match status" value="1"/>
</dbReference>
<dbReference type="Proteomes" id="UP001172778">
    <property type="component" value="Unassembled WGS sequence"/>
</dbReference>
<dbReference type="PROSITE" id="PS50887">
    <property type="entry name" value="GGDEF"/>
    <property type="match status" value="1"/>
</dbReference>
<keyword evidence="4" id="KW-0548">Nucleotidyltransferase</keyword>
<feature type="modified residue" description="4-aspartylphosphate" evidence="1">
    <location>
        <position position="57"/>
    </location>
</feature>
<evidence type="ECO:0000313" key="4">
    <source>
        <dbReference type="EMBL" id="MDK2123041.1"/>
    </source>
</evidence>
<dbReference type="SMART" id="SM00448">
    <property type="entry name" value="REC"/>
    <property type="match status" value="1"/>
</dbReference>
<dbReference type="CDD" id="cd01949">
    <property type="entry name" value="GGDEF"/>
    <property type="match status" value="1"/>
</dbReference>
<evidence type="ECO:0000256" key="1">
    <source>
        <dbReference type="PROSITE-ProRule" id="PRU00169"/>
    </source>
</evidence>
<keyword evidence="5" id="KW-1185">Reference proteome</keyword>
<proteinExistence type="predicted"/>
<dbReference type="InterPro" id="IPR052163">
    <property type="entry name" value="DGC-Regulatory_Protein"/>
</dbReference>
<dbReference type="SUPFAM" id="SSF55073">
    <property type="entry name" value="Nucleotide cyclase"/>
    <property type="match status" value="1"/>
</dbReference>
<evidence type="ECO:0000259" key="2">
    <source>
        <dbReference type="PROSITE" id="PS50110"/>
    </source>
</evidence>
<name>A0ABT7DSL0_9NEIS</name>
<feature type="domain" description="GGDEF" evidence="3">
    <location>
        <begin position="166"/>
        <end position="299"/>
    </location>
</feature>
<dbReference type="InterPro" id="IPR029787">
    <property type="entry name" value="Nucleotide_cyclase"/>
</dbReference>
<reference evidence="4" key="1">
    <citation type="submission" date="2023-03" db="EMBL/GenBank/DDBJ databases">
        <title>Chitinimonas shenzhenensis gen. nov., sp. nov., a novel member of family Burkholderiaceae isolated from activated sludge collected in Shen Zhen, China.</title>
        <authorList>
            <person name="Wang X."/>
        </authorList>
    </citation>
    <scope>NUCLEOTIDE SEQUENCE</scope>
    <source>
        <strain evidence="4">DQS-5</strain>
    </source>
</reference>
<dbReference type="SMART" id="SM00267">
    <property type="entry name" value="GGDEF"/>
    <property type="match status" value="1"/>
</dbReference>
<dbReference type="RefSeq" id="WP_284099329.1">
    <property type="nucleotide sequence ID" value="NZ_JARRAF010000003.1"/>
</dbReference>
<feature type="domain" description="Response regulatory" evidence="2">
    <location>
        <begin position="8"/>
        <end position="124"/>
    </location>
</feature>
<dbReference type="Gene3D" id="3.40.50.2300">
    <property type="match status" value="1"/>
</dbReference>
<evidence type="ECO:0000313" key="5">
    <source>
        <dbReference type="Proteomes" id="UP001172778"/>
    </source>
</evidence>
<dbReference type="Pfam" id="PF00990">
    <property type="entry name" value="GGDEF"/>
    <property type="match status" value="1"/>
</dbReference>
<sequence length="302" mass="33346">MSVAVRPVVLIVDDEVDNILILRDFFKDDGYQIIFARDGQRAIEMAMSQRVDLVLLDVSLPMMDGFQVCERLKSLPDFAVVPVLFLTSRTDAPAEERGFRVGGVDYIHKPFTPRLVRARVQTHLTLKAQHDRLAALAHADALTGLPNRAVFDQRVEDALLRRASDELVAMLFVDLDDFRTLNSERGAAAGDAVLLAVAQRLQRSIDPSGTVARFGSDEFVILLPAVPTAAAARKYAEQVCQQLCEPLMLDGESLSLGASVGIALAPDHGETASTLRRHADLAMYRAKWAGKRRWLMYSSDMA</sequence>
<dbReference type="EMBL" id="JARRAF010000003">
    <property type="protein sequence ID" value="MDK2123041.1"/>
    <property type="molecule type" value="Genomic_DNA"/>
</dbReference>
<dbReference type="SUPFAM" id="SSF52172">
    <property type="entry name" value="CheY-like"/>
    <property type="match status" value="1"/>
</dbReference>
<dbReference type="GO" id="GO:0052621">
    <property type="term" value="F:diguanylate cyclase activity"/>
    <property type="evidence" value="ECO:0007669"/>
    <property type="project" value="UniProtKB-EC"/>
</dbReference>
<accession>A0ABT7DSL0</accession>
<organism evidence="4 5">
    <name type="scientific">Parachitinimonas caeni</name>
    <dbReference type="NCBI Taxonomy" id="3031301"/>
    <lineage>
        <taxon>Bacteria</taxon>
        <taxon>Pseudomonadati</taxon>
        <taxon>Pseudomonadota</taxon>
        <taxon>Betaproteobacteria</taxon>
        <taxon>Neisseriales</taxon>
        <taxon>Chitinibacteraceae</taxon>
        <taxon>Parachitinimonas</taxon>
    </lineage>
</organism>
<gene>
    <name evidence="4" type="ORF">PZA18_03120</name>
</gene>
<dbReference type="InterPro" id="IPR000160">
    <property type="entry name" value="GGDEF_dom"/>
</dbReference>
<dbReference type="InterPro" id="IPR011006">
    <property type="entry name" value="CheY-like_superfamily"/>
</dbReference>
<dbReference type="EC" id="2.7.7.65" evidence="4"/>
<dbReference type="Pfam" id="PF00072">
    <property type="entry name" value="Response_reg"/>
    <property type="match status" value="1"/>
</dbReference>
<dbReference type="PANTHER" id="PTHR46663:SF2">
    <property type="entry name" value="GGDEF DOMAIN-CONTAINING PROTEIN"/>
    <property type="match status" value="1"/>
</dbReference>